<feature type="compositionally biased region" description="Pro residues" evidence="1">
    <location>
        <begin position="404"/>
        <end position="414"/>
    </location>
</feature>
<feature type="region of interest" description="Disordered" evidence="1">
    <location>
        <begin position="154"/>
        <end position="218"/>
    </location>
</feature>
<feature type="region of interest" description="Disordered" evidence="1">
    <location>
        <begin position="627"/>
        <end position="646"/>
    </location>
</feature>
<dbReference type="AlphaFoldDB" id="A0ABD3N450"/>
<feature type="compositionally biased region" description="Polar residues" evidence="1">
    <location>
        <begin position="69"/>
        <end position="84"/>
    </location>
</feature>
<sequence length="730" mass="80672">MKKRINVWKRKKSHDKGSDATTSSAAPMHFHFSNAKCSFVMDEREVSLSDTALTGCDLTLTSSTSTYSGAKSRNTANTKSTASRRSVDAPGLVHRDTQMKYNGSHRGSSYTRSDSNNAKREQRARLLSRSRLLVCHAPTAEWPPAESASFAARNRHSHVPTLQSRHHEKENNIKAAPNHHRQSTMRRSDKKPSRRQPHLYSDENDSFDSDPPPDFHPRKEIVDAIKCHEEMGRALSKLALNTQINDPNLVGAHSFTSTSLTGTSFESFSTNSFRGNRMVGKAEAAVLQNPVGYSNQQRGVSSCAGHTGDIFISDNEVIVGIVNNETELETADSWSFSNGIEWSSSGCSQRSKSSSKSDSTSFFQHVAFLEGLENHVKKFNPSDVEPTVNEESHTFFPAMDDLRSPPPSSAPPKLPDFSQSSGSSHVLPSRMLTSKLDVKDAQSLSPPSTPASIYTYPFHNESYRPSVGGEVILQGIAQIKEETAAMLGSMESQLKSDLKELIEKEVVQIKSIVSERSSNIESFPTIKSISPFLRSQFSPSNRNAKTPPPQRTTETSPIDRNVLSEVLQKSLMSIESSILEKLKLHMDKDALQQRAYLEDMIDEKVTKVMLGQCLELQMAMGEMKRATSQAAKQAATRPSLQRSQSDANAVITPARHLTPVRFGTTYTPESDGDDLPPRSLKKVSSIRVLEDSFAETEKVIDDFVADCNNLVSDFDQIASRMEGSNDNILP</sequence>
<feature type="compositionally biased region" description="Polar residues" evidence="1">
    <location>
        <begin position="99"/>
        <end position="116"/>
    </location>
</feature>
<proteinExistence type="predicted"/>
<name>A0ABD3N450_9STRA</name>
<feature type="region of interest" description="Disordered" evidence="1">
    <location>
        <begin position="64"/>
        <end position="124"/>
    </location>
</feature>
<organism evidence="2 3">
    <name type="scientific">Cyclotella atomus</name>
    <dbReference type="NCBI Taxonomy" id="382360"/>
    <lineage>
        <taxon>Eukaryota</taxon>
        <taxon>Sar</taxon>
        <taxon>Stramenopiles</taxon>
        <taxon>Ochrophyta</taxon>
        <taxon>Bacillariophyta</taxon>
        <taxon>Coscinodiscophyceae</taxon>
        <taxon>Thalassiosirophycidae</taxon>
        <taxon>Stephanodiscales</taxon>
        <taxon>Stephanodiscaceae</taxon>
        <taxon>Cyclotella</taxon>
    </lineage>
</organism>
<dbReference type="Proteomes" id="UP001530400">
    <property type="component" value="Unassembled WGS sequence"/>
</dbReference>
<feature type="compositionally biased region" description="Basic residues" evidence="1">
    <location>
        <begin position="1"/>
        <end position="14"/>
    </location>
</feature>
<feature type="region of interest" description="Disordered" evidence="1">
    <location>
        <begin position="1"/>
        <end position="25"/>
    </location>
</feature>
<feature type="compositionally biased region" description="Polar residues" evidence="1">
    <location>
        <begin position="535"/>
        <end position="544"/>
    </location>
</feature>
<reference evidence="2 3" key="1">
    <citation type="submission" date="2024-10" db="EMBL/GenBank/DDBJ databases">
        <title>Updated reference genomes for cyclostephanoid diatoms.</title>
        <authorList>
            <person name="Roberts W.R."/>
            <person name="Alverson A.J."/>
        </authorList>
    </citation>
    <scope>NUCLEOTIDE SEQUENCE [LARGE SCALE GENOMIC DNA]</scope>
    <source>
        <strain evidence="2 3">AJA010-31</strain>
    </source>
</reference>
<gene>
    <name evidence="2" type="ORF">ACHAWO_006388</name>
</gene>
<protein>
    <submittedName>
        <fullName evidence="2">Uncharacterized protein</fullName>
    </submittedName>
</protein>
<feature type="region of interest" description="Disordered" evidence="1">
    <location>
        <begin position="397"/>
        <end position="426"/>
    </location>
</feature>
<comment type="caution">
    <text evidence="2">The sequence shown here is derived from an EMBL/GenBank/DDBJ whole genome shotgun (WGS) entry which is preliminary data.</text>
</comment>
<feature type="compositionally biased region" description="Polar residues" evidence="1">
    <location>
        <begin position="417"/>
        <end position="426"/>
    </location>
</feature>
<keyword evidence="3" id="KW-1185">Reference proteome</keyword>
<evidence type="ECO:0000256" key="1">
    <source>
        <dbReference type="SAM" id="MobiDB-lite"/>
    </source>
</evidence>
<dbReference type="EMBL" id="JALLPJ020001312">
    <property type="protein sequence ID" value="KAL3770399.1"/>
    <property type="molecule type" value="Genomic_DNA"/>
</dbReference>
<accession>A0ABD3N450</accession>
<evidence type="ECO:0000313" key="2">
    <source>
        <dbReference type="EMBL" id="KAL3770399.1"/>
    </source>
</evidence>
<evidence type="ECO:0000313" key="3">
    <source>
        <dbReference type="Proteomes" id="UP001530400"/>
    </source>
</evidence>
<feature type="region of interest" description="Disordered" evidence="1">
    <location>
        <begin position="535"/>
        <end position="556"/>
    </location>
</feature>